<feature type="domain" description="Protein kinase" evidence="2">
    <location>
        <begin position="410"/>
        <end position="614"/>
    </location>
</feature>
<evidence type="ECO:0000313" key="3">
    <source>
        <dbReference type="EMBL" id="WOO76737.1"/>
    </source>
</evidence>
<evidence type="ECO:0000259" key="2">
    <source>
        <dbReference type="PROSITE" id="PS50011"/>
    </source>
</evidence>
<dbReference type="Proteomes" id="UP000827549">
    <property type="component" value="Chromosome 1"/>
</dbReference>
<dbReference type="GeneID" id="87803618"/>
<evidence type="ECO:0000313" key="4">
    <source>
        <dbReference type="Proteomes" id="UP000827549"/>
    </source>
</evidence>
<name>A0AAF1BF19_9TREE</name>
<feature type="region of interest" description="Disordered" evidence="1">
    <location>
        <begin position="1"/>
        <end position="30"/>
    </location>
</feature>
<feature type="compositionally biased region" description="Basic and acidic residues" evidence="1">
    <location>
        <begin position="1"/>
        <end position="12"/>
    </location>
</feature>
<protein>
    <recommendedName>
        <fullName evidence="2">Protein kinase domain-containing protein</fullName>
    </recommendedName>
</protein>
<dbReference type="RefSeq" id="XP_062622769.1">
    <property type="nucleotide sequence ID" value="XM_062766785.1"/>
</dbReference>
<dbReference type="AlphaFoldDB" id="A0AAF1BF19"/>
<dbReference type="InterPro" id="IPR000719">
    <property type="entry name" value="Prot_kinase_dom"/>
</dbReference>
<dbReference type="EMBL" id="CP086714">
    <property type="protein sequence ID" value="WOO76737.1"/>
    <property type="molecule type" value="Genomic_DNA"/>
</dbReference>
<dbReference type="GO" id="GO:0005524">
    <property type="term" value="F:ATP binding"/>
    <property type="evidence" value="ECO:0007669"/>
    <property type="project" value="InterPro"/>
</dbReference>
<gene>
    <name evidence="3" type="ORF">LOC62_01G000359</name>
</gene>
<dbReference type="PROSITE" id="PS50011">
    <property type="entry name" value="PROTEIN_KINASE_DOM"/>
    <property type="match status" value="1"/>
</dbReference>
<accession>A0AAF1BF19</accession>
<organism evidence="3 4">
    <name type="scientific">Vanrija pseudolonga</name>
    <dbReference type="NCBI Taxonomy" id="143232"/>
    <lineage>
        <taxon>Eukaryota</taxon>
        <taxon>Fungi</taxon>
        <taxon>Dikarya</taxon>
        <taxon>Basidiomycota</taxon>
        <taxon>Agaricomycotina</taxon>
        <taxon>Tremellomycetes</taxon>
        <taxon>Trichosporonales</taxon>
        <taxon>Trichosporonaceae</taxon>
        <taxon>Vanrija</taxon>
    </lineage>
</organism>
<proteinExistence type="predicted"/>
<dbReference type="SUPFAM" id="SSF56112">
    <property type="entry name" value="Protein kinase-like (PK-like)"/>
    <property type="match status" value="1"/>
</dbReference>
<sequence>MATTPDRDRADSDASTPCPPRLSSPDEGLDVPTLREFLRRGFFPIEITSPPNGPVDERAPDHLRGPTSQASIVFAATPGQHVVVRFDRDAFPPFLSTLESQLKLDSPVPSELVSEHEQSARRSLFYGPLSQEDLTAALCQAFGLVNSLVVNPALRRDPKNAHFWSTWNLEGETTYLGRGVGGAANPTSTAEAVCIANHATGYAAMALLEARMWAIFSHYDRPAFMKEVESEHGFTVYLSHASGKLRSFNSNLRDGQASFWVDAMAQLWEKMHVYRCDTLVASAWFNSSVLSRTGANELKWSGLLGYGTPRPPPEDINLLQLILSLALHRSDDTFDRWTDYPGSPGLLPRATAPVRDDPTIDLPPTVQTYITGLDANEQTQIVTELAQTYPTDEETLLSFFDRAATFGFDLVLGELIASGPIYDTFRVDSVEPCNVAHPLVAKIVILSDFPATDTRRKRGRASIRSDVRNEAEMFCSPLQALQGTVVPHFHGLYEGYFGSNRTDILIMLLEDVGEPVAMTSAEVDPDTALKIVPLYKKLHAAGVFHGNLRAAHVCVSPTGALRLVDFETAWEVDASKPREKVDLDDELRSVYNEFGLEVPPELRNLTPPWLLPEE</sequence>
<keyword evidence="4" id="KW-1185">Reference proteome</keyword>
<evidence type="ECO:0000256" key="1">
    <source>
        <dbReference type="SAM" id="MobiDB-lite"/>
    </source>
</evidence>
<dbReference type="InterPro" id="IPR011009">
    <property type="entry name" value="Kinase-like_dom_sf"/>
</dbReference>
<dbReference type="GO" id="GO:0004672">
    <property type="term" value="F:protein kinase activity"/>
    <property type="evidence" value="ECO:0007669"/>
    <property type="project" value="InterPro"/>
</dbReference>
<reference evidence="3" key="1">
    <citation type="submission" date="2023-10" db="EMBL/GenBank/DDBJ databases">
        <authorList>
            <person name="Noh H."/>
        </authorList>
    </citation>
    <scope>NUCLEOTIDE SEQUENCE</scope>
    <source>
        <strain evidence="3">DUCC4014</strain>
    </source>
</reference>